<accession>A0ABT7UGV8</accession>
<name>A0ABT7UGV8_9FIRM</name>
<proteinExistence type="predicted"/>
<sequence length="195" mass="22442">MNKIDLTDMKIKWKRKNQILFSRESACLQDLLADIKKQSHQTLVLWALKFVEEIVITLENKYPDDNRSRAAIEKTRQWARGDIKMPEAKKAILAVHAMAKDITDVSDQALCHAVGQGCGTVHVETHAIGLVVYELTAIVRRYGIDDCEQMLIKRINEYQTYLLECAKKTHQYQWAKFISDDPHANKEYLLGLKKG</sequence>
<reference evidence="3" key="1">
    <citation type="submission" date="2023-06" db="EMBL/GenBank/DDBJ databases">
        <title>Identification and characterization of horizontal gene transfer across gut microbiota members of farm animals based on homology search.</title>
        <authorList>
            <person name="Zeman M."/>
            <person name="Kubasova T."/>
            <person name="Jahodarova E."/>
            <person name="Nykrynova M."/>
            <person name="Rychlik I."/>
        </authorList>
    </citation>
    <scope>NUCLEOTIDE SEQUENCE [LARGE SCALE GENOMIC DNA]</scope>
    <source>
        <strain evidence="3">ET341</strain>
    </source>
</reference>
<gene>
    <name evidence="2" type="ORF">QUV98_00415</name>
</gene>
<evidence type="ECO:0000313" key="3">
    <source>
        <dbReference type="Proteomes" id="UP001529275"/>
    </source>
</evidence>
<organism evidence="2 3">
    <name type="scientific">Massilimicrobiota timonensis</name>
    <dbReference type="NCBI Taxonomy" id="1776392"/>
    <lineage>
        <taxon>Bacteria</taxon>
        <taxon>Bacillati</taxon>
        <taxon>Bacillota</taxon>
        <taxon>Erysipelotrichia</taxon>
        <taxon>Erysipelotrichales</taxon>
        <taxon>Erysipelotrichaceae</taxon>
        <taxon>Massilimicrobiota</taxon>
    </lineage>
</organism>
<dbReference type="InterPro" id="IPR048667">
    <property type="entry name" value="Imm5-like"/>
</dbReference>
<evidence type="ECO:0000313" key="2">
    <source>
        <dbReference type="EMBL" id="MDM8194790.1"/>
    </source>
</evidence>
<comment type="caution">
    <text evidence="2">The sequence shown here is derived from an EMBL/GenBank/DDBJ whole genome shotgun (WGS) entry which is preliminary data.</text>
</comment>
<dbReference type="Pfam" id="PF21805">
    <property type="entry name" value="Imm5_like"/>
    <property type="match status" value="1"/>
</dbReference>
<evidence type="ECO:0000259" key="1">
    <source>
        <dbReference type="Pfam" id="PF21805"/>
    </source>
</evidence>
<dbReference type="Proteomes" id="UP001529275">
    <property type="component" value="Unassembled WGS sequence"/>
</dbReference>
<feature type="domain" description="Imm-5-like" evidence="1">
    <location>
        <begin position="35"/>
        <end position="159"/>
    </location>
</feature>
<protein>
    <recommendedName>
        <fullName evidence="1">Imm-5-like domain-containing protein</fullName>
    </recommendedName>
</protein>
<dbReference type="RefSeq" id="WP_289526999.1">
    <property type="nucleotide sequence ID" value="NZ_JAUDCK010000001.1"/>
</dbReference>
<keyword evidence="3" id="KW-1185">Reference proteome</keyword>
<dbReference type="EMBL" id="JAUDCK010000001">
    <property type="protein sequence ID" value="MDM8194790.1"/>
    <property type="molecule type" value="Genomic_DNA"/>
</dbReference>